<feature type="domain" description="Sodium/calcium exchanger membrane region" evidence="6">
    <location>
        <begin position="172"/>
        <end position="312"/>
    </location>
</feature>
<proteinExistence type="predicted"/>
<dbReference type="InterPro" id="IPR004837">
    <property type="entry name" value="NaCa_Exmemb"/>
</dbReference>
<feature type="transmembrane region" description="Helical" evidence="5">
    <location>
        <begin position="237"/>
        <end position="260"/>
    </location>
</feature>
<organism evidence="7 8">
    <name type="scientific">Cyclonatronum proteinivorum</name>
    <dbReference type="NCBI Taxonomy" id="1457365"/>
    <lineage>
        <taxon>Bacteria</taxon>
        <taxon>Pseudomonadati</taxon>
        <taxon>Balneolota</taxon>
        <taxon>Balneolia</taxon>
        <taxon>Balneolales</taxon>
        <taxon>Cyclonatronaceae</taxon>
        <taxon>Cyclonatronum</taxon>
    </lineage>
</organism>
<dbReference type="KEGG" id="cprv:CYPRO_0404"/>
<feature type="transmembrane region" description="Helical" evidence="5">
    <location>
        <begin position="105"/>
        <end position="123"/>
    </location>
</feature>
<keyword evidence="4 5" id="KW-0472">Membrane</keyword>
<evidence type="ECO:0000313" key="7">
    <source>
        <dbReference type="EMBL" id="AXI99691.1"/>
    </source>
</evidence>
<dbReference type="OrthoDB" id="9794225at2"/>
<feature type="transmembrane region" description="Helical" evidence="5">
    <location>
        <begin position="6"/>
        <end position="31"/>
    </location>
</feature>
<feature type="transmembrane region" description="Helical" evidence="5">
    <location>
        <begin position="129"/>
        <end position="147"/>
    </location>
</feature>
<dbReference type="PANTHER" id="PTHR10846">
    <property type="entry name" value="SODIUM/POTASSIUM/CALCIUM EXCHANGER"/>
    <property type="match status" value="1"/>
</dbReference>
<evidence type="ECO:0000256" key="2">
    <source>
        <dbReference type="ARBA" id="ARBA00022692"/>
    </source>
</evidence>
<reference evidence="7 8" key="1">
    <citation type="submission" date="2018-03" db="EMBL/GenBank/DDBJ databases">
        <title>Phenotypic and genomic properties of Cyclonatronum proteinivorum gen. nov., sp. nov., a haloalkaliphilic bacteroidete from soda lakes possessing Na+-translocating rhodopsin.</title>
        <authorList>
            <person name="Toshchakov S.V."/>
            <person name="Korzhenkov A."/>
            <person name="Samarov N.I."/>
            <person name="Kublanov I.V."/>
            <person name="Muntyan M.S."/>
            <person name="Sorokin D.Y."/>
        </authorList>
    </citation>
    <scope>NUCLEOTIDE SEQUENCE [LARGE SCALE GENOMIC DNA]</scope>
    <source>
        <strain evidence="7 8">Omega</strain>
    </source>
</reference>
<dbReference type="PANTHER" id="PTHR10846:SF8">
    <property type="entry name" value="INNER MEMBRANE PROTEIN YRBG"/>
    <property type="match status" value="1"/>
</dbReference>
<accession>A0A345UGU0</accession>
<evidence type="ECO:0000256" key="4">
    <source>
        <dbReference type="ARBA" id="ARBA00023136"/>
    </source>
</evidence>
<feature type="transmembrane region" description="Helical" evidence="5">
    <location>
        <begin position="68"/>
        <end position="93"/>
    </location>
</feature>
<evidence type="ECO:0000259" key="6">
    <source>
        <dbReference type="Pfam" id="PF01699"/>
    </source>
</evidence>
<keyword evidence="8" id="KW-1185">Reference proteome</keyword>
<dbReference type="NCBIfam" id="TIGR00367">
    <property type="entry name" value="calcium/sodium antiporter"/>
    <property type="match status" value="1"/>
</dbReference>
<evidence type="ECO:0000256" key="1">
    <source>
        <dbReference type="ARBA" id="ARBA00004141"/>
    </source>
</evidence>
<gene>
    <name evidence="7" type="ORF">CYPRO_0404</name>
</gene>
<dbReference type="EMBL" id="CP027806">
    <property type="protein sequence ID" value="AXI99691.1"/>
    <property type="molecule type" value="Genomic_DNA"/>
</dbReference>
<name>A0A345UGU0_9BACT</name>
<dbReference type="GO" id="GO:0006874">
    <property type="term" value="P:intracellular calcium ion homeostasis"/>
    <property type="evidence" value="ECO:0007669"/>
    <property type="project" value="TreeGrafter"/>
</dbReference>
<feature type="transmembrane region" description="Helical" evidence="5">
    <location>
        <begin position="167"/>
        <end position="186"/>
    </location>
</feature>
<keyword evidence="2 5" id="KW-0812">Transmembrane</keyword>
<dbReference type="Proteomes" id="UP000254808">
    <property type="component" value="Chromosome"/>
</dbReference>
<feature type="transmembrane region" description="Helical" evidence="5">
    <location>
        <begin position="272"/>
        <end position="288"/>
    </location>
</feature>
<evidence type="ECO:0000256" key="3">
    <source>
        <dbReference type="ARBA" id="ARBA00022989"/>
    </source>
</evidence>
<dbReference type="AlphaFoldDB" id="A0A345UGU0"/>
<dbReference type="GO" id="GO:0005262">
    <property type="term" value="F:calcium channel activity"/>
    <property type="evidence" value="ECO:0007669"/>
    <property type="project" value="TreeGrafter"/>
</dbReference>
<dbReference type="GO" id="GO:0005886">
    <property type="term" value="C:plasma membrane"/>
    <property type="evidence" value="ECO:0007669"/>
    <property type="project" value="TreeGrafter"/>
</dbReference>
<dbReference type="Pfam" id="PF01699">
    <property type="entry name" value="Na_Ca_ex"/>
    <property type="match status" value="2"/>
</dbReference>
<comment type="subcellular location">
    <subcellularLocation>
        <location evidence="1">Membrane</location>
        <topology evidence="1">Multi-pass membrane protein</topology>
    </subcellularLocation>
</comment>
<dbReference type="RefSeq" id="WP_114983023.1">
    <property type="nucleotide sequence ID" value="NZ_CP027806.1"/>
</dbReference>
<sequence length="313" mass="33252">MLTPVFWLLAGIALLTYGADRLVAGSSALALRTGISPILIGLTVVAFATSSPELLVSLVAAFQGKSAIAIGNVVGSNIANIGLVLGATALIYPVKSDYQTTNRELPLMIAIVGFLFILMYNGMITRLEGFSLFLLLMAFLIYQIRLARAQMDLFEEVADEVRAHQTVPVWLALFYITLGAGTLYLGSEAFLAGAVEIGQVLGISDAVIGLTLISVGTSLPELATTVMAALKKQTGMALGNIIGSNIFNVLAVLGITGLIIPLDGGDISWVDLWVMLLFSLGVGALLYYSQLVSRLSGFILLSCYTGYMIWLFA</sequence>
<dbReference type="GO" id="GO:0008273">
    <property type="term" value="F:calcium, potassium:sodium antiporter activity"/>
    <property type="evidence" value="ECO:0007669"/>
    <property type="project" value="TreeGrafter"/>
</dbReference>
<feature type="domain" description="Sodium/calcium exchanger membrane region" evidence="6">
    <location>
        <begin position="5"/>
        <end position="144"/>
    </location>
</feature>
<feature type="transmembrane region" description="Helical" evidence="5">
    <location>
        <begin position="38"/>
        <end position="62"/>
    </location>
</feature>
<evidence type="ECO:0000256" key="5">
    <source>
        <dbReference type="SAM" id="Phobius"/>
    </source>
</evidence>
<evidence type="ECO:0000313" key="8">
    <source>
        <dbReference type="Proteomes" id="UP000254808"/>
    </source>
</evidence>
<dbReference type="InterPro" id="IPR044880">
    <property type="entry name" value="NCX_ion-bd_dom_sf"/>
</dbReference>
<dbReference type="InterPro" id="IPR004481">
    <property type="entry name" value="K/Na/Ca-exchanger"/>
</dbReference>
<keyword evidence="3 5" id="KW-1133">Transmembrane helix</keyword>
<protein>
    <submittedName>
        <fullName evidence="7">Cation:H+ antiporter</fullName>
    </submittedName>
</protein>
<feature type="transmembrane region" description="Helical" evidence="5">
    <location>
        <begin position="295"/>
        <end position="312"/>
    </location>
</feature>
<dbReference type="Gene3D" id="1.20.1420.30">
    <property type="entry name" value="NCX, central ion-binding region"/>
    <property type="match status" value="1"/>
</dbReference>